<dbReference type="CDD" id="cd06661">
    <property type="entry name" value="GGCT_like"/>
    <property type="match status" value="1"/>
</dbReference>
<dbReference type="EMBL" id="JXTG01000001">
    <property type="protein sequence ID" value="KIP22644.1"/>
    <property type="molecule type" value="Genomic_DNA"/>
</dbReference>
<comment type="caution">
    <text evidence="2">The sequence shown here is derived from an EMBL/GenBank/DDBJ whole genome shotgun (WGS) entry which is preliminary data.</text>
</comment>
<name>A0A0D0HRC9_9BACL</name>
<sequence>MTLFQVFVYGTLLQGEQNHHVVAPYVTHIETGAVCGWLHSVADLYPALVLDSSAPPVEGEWLTVNEKGLQAMDRLEGYYGEGKRNDYERVFVTDVDGKKAGFVYVYSSERAKHLPQIGTSWRAYKQSYERGFK</sequence>
<dbReference type="Gene3D" id="3.10.490.10">
    <property type="entry name" value="Gamma-glutamyl cyclotransferase-like"/>
    <property type="match status" value="1"/>
</dbReference>
<evidence type="ECO:0000313" key="3">
    <source>
        <dbReference type="Proteomes" id="UP000032047"/>
    </source>
</evidence>
<dbReference type="InterPro" id="IPR013024">
    <property type="entry name" value="GGCT-like"/>
</dbReference>
<dbReference type="SUPFAM" id="SSF110857">
    <property type="entry name" value="Gamma-glutamyl cyclotransferase-like"/>
    <property type="match status" value="1"/>
</dbReference>
<dbReference type="Pfam" id="PF06094">
    <property type="entry name" value="GGACT"/>
    <property type="match status" value="1"/>
</dbReference>
<dbReference type="Proteomes" id="UP000032047">
    <property type="component" value="Unassembled WGS sequence"/>
</dbReference>
<dbReference type="InterPro" id="IPR036568">
    <property type="entry name" value="GGCT-like_sf"/>
</dbReference>
<accession>A0A0D0HRC9</accession>
<proteinExistence type="predicted"/>
<dbReference type="RefSeq" id="WP_084220255.1">
    <property type="nucleotide sequence ID" value="NZ_JXTG01000001.1"/>
</dbReference>
<evidence type="ECO:0000259" key="1">
    <source>
        <dbReference type="Pfam" id="PF06094"/>
    </source>
</evidence>
<reference evidence="2 3" key="1">
    <citation type="submission" date="2015-01" db="EMBL/GenBank/DDBJ databases">
        <title>Genome sequence of Anoxybacillus ayderensis strain AB04.</title>
        <authorList>
            <person name="Belduz A.O."/>
            <person name="Canakci S."/>
            <person name="Chan K.-G."/>
            <person name="Kahar U.M."/>
            <person name="Yaakob A.S."/>
            <person name="Chan C.S."/>
            <person name="Goh K.M."/>
        </authorList>
    </citation>
    <scope>NUCLEOTIDE SEQUENCE [LARGE SCALE GENOMIC DNA]</scope>
    <source>
        <strain evidence="2 3">AB04</strain>
    </source>
</reference>
<organism evidence="2 3">
    <name type="scientific">Anoxybacillus ayderensis</name>
    <dbReference type="NCBI Taxonomy" id="265546"/>
    <lineage>
        <taxon>Bacteria</taxon>
        <taxon>Bacillati</taxon>
        <taxon>Bacillota</taxon>
        <taxon>Bacilli</taxon>
        <taxon>Bacillales</taxon>
        <taxon>Anoxybacillaceae</taxon>
        <taxon>Anoxybacillus</taxon>
    </lineage>
</organism>
<dbReference type="InterPro" id="IPR009288">
    <property type="entry name" value="AIG2-like_dom"/>
</dbReference>
<dbReference type="AlphaFoldDB" id="A0A0D0HRC9"/>
<dbReference type="PATRIC" id="fig|265546.4.peg.334"/>
<protein>
    <submittedName>
        <fullName evidence="2">AIG2-like family protein</fullName>
    </submittedName>
</protein>
<keyword evidence="3" id="KW-1185">Reference proteome</keyword>
<evidence type="ECO:0000313" key="2">
    <source>
        <dbReference type="EMBL" id="KIP22644.1"/>
    </source>
</evidence>
<feature type="domain" description="Gamma-glutamylcyclotransferase AIG2-like" evidence="1">
    <location>
        <begin position="6"/>
        <end position="121"/>
    </location>
</feature>
<gene>
    <name evidence="2" type="ORF">JV16_00324</name>
</gene>